<evidence type="ECO:0000313" key="2">
    <source>
        <dbReference type="Proteomes" id="UP000593561"/>
    </source>
</evidence>
<dbReference type="AlphaFoldDB" id="A0A7J8RFZ2"/>
<gene>
    <name evidence="1" type="ORF">Godav_013327</name>
</gene>
<dbReference type="Proteomes" id="UP000593561">
    <property type="component" value="Unassembled WGS sequence"/>
</dbReference>
<accession>A0A7J8RFZ2</accession>
<protein>
    <submittedName>
        <fullName evidence="1">Uncharacterized protein</fullName>
    </submittedName>
</protein>
<keyword evidence="2" id="KW-1185">Reference proteome</keyword>
<dbReference type="EMBL" id="JABFAC010000005">
    <property type="protein sequence ID" value="MBA0612759.1"/>
    <property type="molecule type" value="Genomic_DNA"/>
</dbReference>
<comment type="caution">
    <text evidence="1">The sequence shown here is derived from an EMBL/GenBank/DDBJ whole genome shotgun (WGS) entry which is preliminary data.</text>
</comment>
<reference evidence="1 2" key="1">
    <citation type="journal article" date="2019" name="Genome Biol. Evol.">
        <title>Insights into the evolution of the New World diploid cottons (Gossypium, subgenus Houzingenia) based on genome sequencing.</title>
        <authorList>
            <person name="Grover C.E."/>
            <person name="Arick M.A. 2nd"/>
            <person name="Thrash A."/>
            <person name="Conover J.L."/>
            <person name="Sanders W.S."/>
            <person name="Peterson D.G."/>
            <person name="Frelichowski J.E."/>
            <person name="Scheffler J.A."/>
            <person name="Scheffler B.E."/>
            <person name="Wendel J.F."/>
        </authorList>
    </citation>
    <scope>NUCLEOTIDE SEQUENCE [LARGE SCALE GENOMIC DNA]</scope>
    <source>
        <strain evidence="1">27</strain>
        <tissue evidence="1">Leaf</tissue>
    </source>
</reference>
<organism evidence="1 2">
    <name type="scientific">Gossypium davidsonii</name>
    <name type="common">Davidson's cotton</name>
    <name type="synonym">Gossypium klotzschianum subsp. davidsonii</name>
    <dbReference type="NCBI Taxonomy" id="34287"/>
    <lineage>
        <taxon>Eukaryota</taxon>
        <taxon>Viridiplantae</taxon>
        <taxon>Streptophyta</taxon>
        <taxon>Embryophyta</taxon>
        <taxon>Tracheophyta</taxon>
        <taxon>Spermatophyta</taxon>
        <taxon>Magnoliopsida</taxon>
        <taxon>eudicotyledons</taxon>
        <taxon>Gunneridae</taxon>
        <taxon>Pentapetalae</taxon>
        <taxon>rosids</taxon>
        <taxon>malvids</taxon>
        <taxon>Malvales</taxon>
        <taxon>Malvaceae</taxon>
        <taxon>Malvoideae</taxon>
        <taxon>Gossypium</taxon>
    </lineage>
</organism>
<evidence type="ECO:0000313" key="1">
    <source>
        <dbReference type="EMBL" id="MBA0612759.1"/>
    </source>
</evidence>
<sequence length="17" mass="2082">MFDFWILNLCSTYLCVI</sequence>
<name>A0A7J8RFZ2_GOSDV</name>
<proteinExistence type="predicted"/>